<evidence type="ECO:0008006" key="3">
    <source>
        <dbReference type="Google" id="ProtNLM"/>
    </source>
</evidence>
<dbReference type="Proteomes" id="UP001163056">
    <property type="component" value="Unassembled WGS sequence"/>
</dbReference>
<dbReference type="EMBL" id="JAREJI010000043">
    <property type="protein sequence ID" value="MDE8772061.1"/>
    <property type="molecule type" value="Genomic_DNA"/>
</dbReference>
<sequence length="358" mass="40079">MRKVLIGVMAVLSITLMGCTPKIQTVSFVGDTLSCQYAVANIVDGNAKFIAGITPENLYVANNQFATTMFSRIGFIESPTLTKKENGVLISDGDKSIFTMSEDKSNFPIVDKDKKILHQWDKCYNKYATSIEPTGSEKKNTDWIKNSPITSTMECDGYEDSTFSFGDKSKLVAEKTIFSKKRILPNSSRICTATTDIHRNNKMSVMIVEKAKINNIDVSVYHSDGSGSIGGDYSDKASWSYACKKDKMNDKVECYMYQDGFYIFKESSGYTVLVGKDHFPGRVVQVRVGKGKPFTTGDNGNFSKSASKSIINAALKNDSMVTRYTEWPYDTPIDNDVHLEYFNEAVKLLDNIYDNYRK</sequence>
<name>A0AAJ1N488_PROST</name>
<gene>
    <name evidence="1" type="ORF">PZS58_21580</name>
</gene>
<dbReference type="PROSITE" id="PS51257">
    <property type="entry name" value="PROKAR_LIPOPROTEIN"/>
    <property type="match status" value="1"/>
</dbReference>
<protein>
    <recommendedName>
        <fullName evidence="3">Lipoprotein</fullName>
    </recommendedName>
</protein>
<accession>A0AAJ1N488</accession>
<evidence type="ECO:0000313" key="1">
    <source>
        <dbReference type="EMBL" id="MDE8772061.1"/>
    </source>
</evidence>
<comment type="caution">
    <text evidence="1">The sequence shown here is derived from an EMBL/GenBank/DDBJ whole genome shotgun (WGS) entry which is preliminary data.</text>
</comment>
<dbReference type="RefSeq" id="WP_275205530.1">
    <property type="nucleotide sequence ID" value="NZ_CP181870.1"/>
</dbReference>
<dbReference type="AlphaFoldDB" id="A0AAJ1N488"/>
<proteinExistence type="predicted"/>
<evidence type="ECO:0000313" key="2">
    <source>
        <dbReference type="Proteomes" id="UP001163056"/>
    </source>
</evidence>
<organism evidence="1 2">
    <name type="scientific">Providencia stuartii</name>
    <dbReference type="NCBI Taxonomy" id="588"/>
    <lineage>
        <taxon>Bacteria</taxon>
        <taxon>Pseudomonadati</taxon>
        <taxon>Pseudomonadota</taxon>
        <taxon>Gammaproteobacteria</taxon>
        <taxon>Enterobacterales</taxon>
        <taxon>Morganellaceae</taxon>
        <taxon>Providencia</taxon>
    </lineage>
</organism>
<reference evidence="1 2" key="1">
    <citation type="submission" date="2023-03" db="EMBL/GenBank/DDBJ databases">
        <title>WGS of NDM-producing Providencia thailandensis from Ukrainian patients.</title>
        <authorList>
            <person name="Zabicka D."/>
            <person name="Izdebski R."/>
            <person name="Urbanowicz P."/>
            <person name="Biedrzycka M."/>
            <person name="Guzek A."/>
            <person name="Gniadkowski M."/>
        </authorList>
    </citation>
    <scope>NUCLEOTIDE SEQUENCE [LARGE SCALE GENOMIC DNA]</scope>
    <source>
        <strain evidence="1 2">8015-22</strain>
    </source>
</reference>